<gene>
    <name evidence="3" type="ORF">GC101_15350</name>
</gene>
<dbReference type="Gene3D" id="1.10.10.10">
    <property type="entry name" value="Winged helix-like DNA-binding domain superfamily/Winged helix DNA-binding domain"/>
    <property type="match status" value="1"/>
</dbReference>
<evidence type="ECO:0000256" key="2">
    <source>
        <dbReference type="SAM" id="MobiDB-lite"/>
    </source>
</evidence>
<dbReference type="SUPFAM" id="SSF46785">
    <property type="entry name" value="Winged helix' DNA-binding domain"/>
    <property type="match status" value="1"/>
</dbReference>
<protein>
    <submittedName>
        <fullName evidence="3">Helix-turn-helix domain-containing protein</fullName>
    </submittedName>
</protein>
<keyword evidence="4" id="KW-1185">Reference proteome</keyword>
<dbReference type="Proteomes" id="UP000596857">
    <property type="component" value="Unassembled WGS sequence"/>
</dbReference>
<organism evidence="3 4">
    <name type="scientific">Paenibacillus phytohabitans</name>
    <dbReference type="NCBI Taxonomy" id="2654978"/>
    <lineage>
        <taxon>Bacteria</taxon>
        <taxon>Bacillati</taxon>
        <taxon>Bacillota</taxon>
        <taxon>Bacilli</taxon>
        <taxon>Bacillales</taxon>
        <taxon>Paenibacillaceae</taxon>
        <taxon>Paenibacillus</taxon>
    </lineage>
</organism>
<dbReference type="InterPro" id="IPR036388">
    <property type="entry name" value="WH-like_DNA-bd_sf"/>
</dbReference>
<dbReference type="InterPro" id="IPR036390">
    <property type="entry name" value="WH_DNA-bd_sf"/>
</dbReference>
<dbReference type="CDD" id="cd00090">
    <property type="entry name" value="HTH_ARSR"/>
    <property type="match status" value="1"/>
</dbReference>
<dbReference type="EMBL" id="WHOB01000041">
    <property type="protein sequence ID" value="NOU80246.1"/>
    <property type="molecule type" value="Genomic_DNA"/>
</dbReference>
<feature type="region of interest" description="Disordered" evidence="2">
    <location>
        <begin position="1"/>
        <end position="31"/>
    </location>
</feature>
<feature type="compositionally biased region" description="Polar residues" evidence="2">
    <location>
        <begin position="1"/>
        <end position="19"/>
    </location>
</feature>
<reference evidence="3 4" key="1">
    <citation type="submission" date="2019-10" db="EMBL/GenBank/DDBJ databases">
        <title>Description of Paenibacillus terricola sp. nov.</title>
        <authorList>
            <person name="Carlier A."/>
            <person name="Qi S."/>
        </authorList>
    </citation>
    <scope>NUCLEOTIDE SEQUENCE [LARGE SCALE GENOMIC DNA]</scope>
    <source>
        <strain evidence="3 4">LMG 31459</strain>
    </source>
</reference>
<comment type="caution">
    <text evidence="3">The sequence shown here is derived from an EMBL/GenBank/DDBJ whole genome shotgun (WGS) entry which is preliminary data.</text>
</comment>
<name>A0ABX1YHC9_9BACL</name>
<dbReference type="InterPro" id="IPR011991">
    <property type="entry name" value="ArsR-like_HTH"/>
</dbReference>
<dbReference type="RefSeq" id="WP_171717934.1">
    <property type="nucleotide sequence ID" value="NZ_WHOB01000041.1"/>
</dbReference>
<sequence length="188" mass="20965">MSQSADPGQSPPETTASSKSHLEDNVQPLKVTPEQDKLLESALRIKIMHTLSGEPLTSKQVAGKLNKTPGNIHYHIIKLYEGGLLELVRTEAAGGIIQKFYRSKGTMFRSEQLSSFHFRKEDQVEHFITRLTLSPPELAKFHQEMLELITAWESKVTAGDEYGVEIVMGRLQPADPAPEPDTDAEVQE</sequence>
<proteinExistence type="predicted"/>
<dbReference type="Pfam" id="PF12840">
    <property type="entry name" value="HTH_20"/>
    <property type="match status" value="1"/>
</dbReference>
<evidence type="ECO:0000313" key="4">
    <source>
        <dbReference type="Proteomes" id="UP000596857"/>
    </source>
</evidence>
<accession>A0ABX1YHC9</accession>
<keyword evidence="1" id="KW-0238">DNA-binding</keyword>
<evidence type="ECO:0000256" key="1">
    <source>
        <dbReference type="ARBA" id="ARBA00023125"/>
    </source>
</evidence>
<evidence type="ECO:0000313" key="3">
    <source>
        <dbReference type="EMBL" id="NOU80246.1"/>
    </source>
</evidence>